<reference evidence="1 2" key="1">
    <citation type="submission" date="2015-02" db="EMBL/GenBank/DDBJ databases">
        <title>Draft genome sequences of ten Microbacterium spp. with emphasis on heavy metal contaminated environments.</title>
        <authorList>
            <person name="Corretto E."/>
        </authorList>
    </citation>
    <scope>NUCLEOTIDE SEQUENCE [LARGE SCALE GENOMIC DNA]</scope>
    <source>
        <strain evidence="1 2">BEL4b</strain>
    </source>
</reference>
<accession>A0A0F0LCP9</accession>
<dbReference type="AlphaFoldDB" id="A0A0F0LCP9"/>
<dbReference type="EMBL" id="JYIW01000019">
    <property type="protein sequence ID" value="KJL30454.1"/>
    <property type="molecule type" value="Genomic_DNA"/>
</dbReference>
<proteinExistence type="predicted"/>
<dbReference type="PATRIC" id="fig|82380.11.peg.867"/>
<comment type="caution">
    <text evidence="1">The sequence shown here is derived from an EMBL/GenBank/DDBJ whole genome shotgun (WGS) entry which is preliminary data.</text>
</comment>
<dbReference type="Proteomes" id="UP000033640">
    <property type="component" value="Unassembled WGS sequence"/>
</dbReference>
<sequence length="193" mass="20630">MESESQSTHGDVEARLSRAQATVTSSATQIKNALGSIIALAGTPTQANQPLWRRLDVFARTDLKDVLGAEAQADIADRLRPLVSLHNRLTDARWEISTEDESSTGDVLTGHGSGSSTVTTIGAIELLAEVFATVAGAIESLDTRLTAQRVFSAPIPISVPAYVREIQTSIARISTAPEAAWTWESHLDGHQQS</sequence>
<evidence type="ECO:0000313" key="2">
    <source>
        <dbReference type="Proteomes" id="UP000033640"/>
    </source>
</evidence>
<evidence type="ECO:0000313" key="1">
    <source>
        <dbReference type="EMBL" id="KJL30454.1"/>
    </source>
</evidence>
<name>A0A0F0LCP9_9MICO</name>
<organism evidence="1 2">
    <name type="scientific">Microbacterium oxydans</name>
    <dbReference type="NCBI Taxonomy" id="82380"/>
    <lineage>
        <taxon>Bacteria</taxon>
        <taxon>Bacillati</taxon>
        <taxon>Actinomycetota</taxon>
        <taxon>Actinomycetes</taxon>
        <taxon>Micrococcales</taxon>
        <taxon>Microbacteriaceae</taxon>
        <taxon>Microbacterium</taxon>
    </lineage>
</organism>
<dbReference type="OrthoDB" id="9828545at2"/>
<protein>
    <submittedName>
        <fullName evidence="1">Uncharacterized protein</fullName>
    </submittedName>
</protein>
<dbReference type="RefSeq" id="WP_045278264.1">
    <property type="nucleotide sequence ID" value="NZ_CAKKLT010000013.1"/>
</dbReference>
<gene>
    <name evidence="1" type="ORF">RS83_00840</name>
</gene>